<evidence type="ECO:0000313" key="1">
    <source>
        <dbReference type="EMBL" id="SKD08423.1"/>
    </source>
</evidence>
<keyword evidence="1" id="KW-0378">Hydrolase</keyword>
<dbReference type="PANTHER" id="PTHR43019:SF23">
    <property type="entry name" value="PROTEASE DO-LIKE 5, CHLOROPLASTIC"/>
    <property type="match status" value="1"/>
</dbReference>
<dbReference type="EMBL" id="FUZZ01000003">
    <property type="protein sequence ID" value="SKD08423.1"/>
    <property type="molecule type" value="Genomic_DNA"/>
</dbReference>
<dbReference type="GO" id="GO:0008233">
    <property type="term" value="F:peptidase activity"/>
    <property type="evidence" value="ECO:0007669"/>
    <property type="project" value="UniProtKB-KW"/>
</dbReference>
<reference evidence="2" key="1">
    <citation type="submission" date="2017-02" db="EMBL/GenBank/DDBJ databases">
        <authorList>
            <person name="Varghese N."/>
            <person name="Submissions S."/>
        </authorList>
    </citation>
    <scope>NUCLEOTIDE SEQUENCE [LARGE SCALE GENOMIC DNA]</scope>
    <source>
        <strain evidence="2">DSM 18108</strain>
    </source>
</reference>
<sequence length="354" mass="39829">MYLAHELLHYFNDGYEDGRSLRPYSMMDFIEDNRHLGPHVYKNVKYCKRLEQEGLLDHMGNSGTHPYYKSHYYTNKGHYQTDISKYGGYDLLVEGFLAVRERFSPVVLPLSLVKPDGDLSVGSCFVYKPGVVITARHCIEKLDKVSLLANDGSIIEVNEVYFSANENLDIAVLLIDDRPFSEIEMHCTTPKPEGIGPREMDALNFLNEPSIVLFAPGQVLDEILTMGYPPITGFEAIQIADKTAINSTLFRTSKGEILAEERKYMDGIEYILINAKVKGGNSGGPIFDKLGRIIGMVVEIPTDFKNHLEIDKLGYGLALPSMYMKEMLDGIKANDQSVVKMKVTKFDDKAFTVN</sequence>
<name>A0A1T5P796_9BACT</name>
<proteinExistence type="predicted"/>
<keyword evidence="1" id="KW-0645">Protease</keyword>
<dbReference type="SUPFAM" id="SSF50494">
    <property type="entry name" value="Trypsin-like serine proteases"/>
    <property type="match status" value="1"/>
</dbReference>
<organism evidence="1 2">
    <name type="scientific">Chitinophaga ginsengisegetis</name>
    <dbReference type="NCBI Taxonomy" id="393003"/>
    <lineage>
        <taxon>Bacteria</taxon>
        <taxon>Pseudomonadati</taxon>
        <taxon>Bacteroidota</taxon>
        <taxon>Chitinophagia</taxon>
        <taxon>Chitinophagales</taxon>
        <taxon>Chitinophagaceae</taxon>
        <taxon>Chitinophaga</taxon>
    </lineage>
</organism>
<dbReference type="InterPro" id="IPR009003">
    <property type="entry name" value="Peptidase_S1_PA"/>
</dbReference>
<accession>A0A1T5P796</accession>
<dbReference type="Pfam" id="PF13365">
    <property type="entry name" value="Trypsin_2"/>
    <property type="match status" value="1"/>
</dbReference>
<dbReference type="AlphaFoldDB" id="A0A1T5P796"/>
<dbReference type="RefSeq" id="WP_079471579.1">
    <property type="nucleotide sequence ID" value="NZ_FUZZ01000003.1"/>
</dbReference>
<keyword evidence="2" id="KW-1185">Reference proteome</keyword>
<gene>
    <name evidence="1" type="ORF">SAMN05660461_4315</name>
</gene>
<dbReference type="Proteomes" id="UP000190166">
    <property type="component" value="Unassembled WGS sequence"/>
</dbReference>
<dbReference type="InterPro" id="IPR043504">
    <property type="entry name" value="Peptidase_S1_PA_chymotrypsin"/>
</dbReference>
<dbReference type="PANTHER" id="PTHR43019">
    <property type="entry name" value="SERINE ENDOPROTEASE DEGS"/>
    <property type="match status" value="1"/>
</dbReference>
<evidence type="ECO:0000313" key="2">
    <source>
        <dbReference type="Proteomes" id="UP000190166"/>
    </source>
</evidence>
<dbReference type="GO" id="GO:0006508">
    <property type="term" value="P:proteolysis"/>
    <property type="evidence" value="ECO:0007669"/>
    <property type="project" value="UniProtKB-KW"/>
</dbReference>
<dbReference type="STRING" id="393003.SAMN05660461_4315"/>
<dbReference type="Gene3D" id="2.40.10.10">
    <property type="entry name" value="Trypsin-like serine proteases"/>
    <property type="match status" value="2"/>
</dbReference>
<protein>
    <submittedName>
        <fullName evidence="1">Serine protease Do</fullName>
    </submittedName>
</protein>